<dbReference type="VEuPathDB" id="FungiDB:CAGL0G07667g"/>
<evidence type="ECO:0000313" key="9">
    <source>
        <dbReference type="CGD" id="CAL0129375"/>
    </source>
</evidence>
<dbReference type="FunFam" id="3.40.33.10:FF:000012">
    <property type="entry name" value="Secreted protein PRY1"/>
    <property type="match status" value="1"/>
</dbReference>
<dbReference type="InParanoid" id="Q6FSU9"/>
<dbReference type="InterPro" id="IPR018244">
    <property type="entry name" value="Allrgn_V5/Tpx1_CS"/>
</dbReference>
<evidence type="ECO:0000256" key="6">
    <source>
        <dbReference type="SAM" id="MobiDB-lite"/>
    </source>
</evidence>
<gene>
    <name evidence="9 10" type="ordered locus">CAGL0G07667g</name>
</gene>
<evidence type="ECO:0000256" key="5">
    <source>
        <dbReference type="ARBA" id="ARBA00023055"/>
    </source>
</evidence>
<dbReference type="InterPro" id="IPR035940">
    <property type="entry name" value="CAP_sf"/>
</dbReference>
<protein>
    <recommendedName>
        <fullName evidence="8">SCP domain-containing protein</fullName>
    </recommendedName>
</protein>
<accession>Q6FSU9</accession>
<sequence>MKLSIPLLSLAATSVLAAPAVVTVTEVAHEHDVKTVRGVVYVQGGETKTSYTTLDDSTPTSVAEPVQENQVQNNAQAPAPSSSSSPTPAPAPAASPSSSSPAAASPSPSPSPAQDSNLSDFAKSMLNEHNIKRALHQDTNPLTWSDELAQYAQNYANNYDCSGNLVHSGGPYGENLAIGYSPVGSVDAWYDEIKDYNYANPGFSESTGHFTQVVWKSSTKVGCAVKSCGGVWGDYVICSYDPAGNFLGEFAQNVAPLK</sequence>
<feature type="domain" description="SCP" evidence="8">
    <location>
        <begin position="120"/>
        <end position="248"/>
    </location>
</feature>
<dbReference type="SUPFAM" id="SSF55797">
    <property type="entry name" value="PR-1-like"/>
    <property type="match status" value="1"/>
</dbReference>
<feature type="chain" id="PRO_5004273449" description="SCP domain-containing protein" evidence="7">
    <location>
        <begin position="18"/>
        <end position="258"/>
    </location>
</feature>
<dbReference type="PANTHER" id="PTHR10334">
    <property type="entry name" value="CYSTEINE-RICH SECRETORY PROTEIN-RELATED"/>
    <property type="match status" value="1"/>
</dbReference>
<keyword evidence="5" id="KW-0813">Transport</keyword>
<evidence type="ECO:0000256" key="1">
    <source>
        <dbReference type="ARBA" id="ARBA00004613"/>
    </source>
</evidence>
<organism evidence="10 11">
    <name type="scientific">Candida glabrata (strain ATCC 2001 / BCRC 20586 / JCM 3761 / NBRC 0622 / NRRL Y-65 / CBS 138)</name>
    <name type="common">Yeast</name>
    <name type="synonym">Nakaseomyces glabratus</name>
    <dbReference type="NCBI Taxonomy" id="284593"/>
    <lineage>
        <taxon>Eukaryota</taxon>
        <taxon>Fungi</taxon>
        <taxon>Dikarya</taxon>
        <taxon>Ascomycota</taxon>
        <taxon>Saccharomycotina</taxon>
        <taxon>Saccharomycetes</taxon>
        <taxon>Saccharomycetales</taxon>
        <taxon>Saccharomycetaceae</taxon>
        <taxon>Nakaseomyces</taxon>
    </lineage>
</organism>
<dbReference type="SMART" id="SM00198">
    <property type="entry name" value="SCP"/>
    <property type="match status" value="1"/>
</dbReference>
<dbReference type="HOGENOM" id="CLU_035730_3_0_1"/>
<feature type="signal peptide" evidence="7">
    <location>
        <begin position="1"/>
        <end position="17"/>
    </location>
</feature>
<feature type="compositionally biased region" description="Low complexity" evidence="6">
    <location>
        <begin position="71"/>
        <end position="86"/>
    </location>
</feature>
<comment type="subcellular location">
    <subcellularLocation>
        <location evidence="1">Secreted</location>
    </subcellularLocation>
</comment>
<name>Q6FSU9_CANGA</name>
<dbReference type="CGD" id="CAL0129375">
    <property type="gene designation" value="CAGL0G07667g"/>
</dbReference>
<dbReference type="KEGG" id="cgr:2888343"/>
<dbReference type="eggNOG" id="KOG3017">
    <property type="taxonomic scope" value="Eukaryota"/>
</dbReference>
<keyword evidence="4 7" id="KW-0732">Signal</keyword>
<comment type="similarity">
    <text evidence="2">Belongs to the CRISP family.</text>
</comment>
<evidence type="ECO:0000256" key="3">
    <source>
        <dbReference type="ARBA" id="ARBA00022525"/>
    </source>
</evidence>
<evidence type="ECO:0000256" key="4">
    <source>
        <dbReference type="ARBA" id="ARBA00022729"/>
    </source>
</evidence>
<dbReference type="EMBL" id="CR380953">
    <property type="protein sequence ID" value="CAG59622.1"/>
    <property type="molecule type" value="Genomic_DNA"/>
</dbReference>
<dbReference type="GO" id="GO:0015918">
    <property type="term" value="P:sterol transport"/>
    <property type="evidence" value="ECO:0007669"/>
    <property type="project" value="UniProtKB-ARBA"/>
</dbReference>
<evidence type="ECO:0000256" key="2">
    <source>
        <dbReference type="ARBA" id="ARBA00009923"/>
    </source>
</evidence>
<keyword evidence="5" id="KW-0445">Lipid transport</keyword>
<dbReference type="CDD" id="cd05384">
    <property type="entry name" value="CAP_PRY1-like"/>
    <property type="match status" value="1"/>
</dbReference>
<dbReference type="STRING" id="284593.Q6FSU9"/>
<evidence type="ECO:0000256" key="7">
    <source>
        <dbReference type="SAM" id="SignalP"/>
    </source>
</evidence>
<dbReference type="InterPro" id="IPR001283">
    <property type="entry name" value="CRISP-related"/>
</dbReference>
<feature type="region of interest" description="Disordered" evidence="6">
    <location>
        <begin position="71"/>
        <end position="118"/>
    </location>
</feature>
<evidence type="ECO:0000313" key="10">
    <source>
        <dbReference type="EMBL" id="CAG59622.1"/>
    </source>
</evidence>
<dbReference type="FunCoup" id="Q6FSU9">
    <property type="interactions" value="58"/>
</dbReference>
<evidence type="ECO:0000259" key="8">
    <source>
        <dbReference type="SMART" id="SM00198"/>
    </source>
</evidence>
<dbReference type="PROSITE" id="PS01009">
    <property type="entry name" value="CRISP_1"/>
    <property type="match status" value="1"/>
</dbReference>
<keyword evidence="11" id="KW-1185">Reference proteome</keyword>
<dbReference type="Pfam" id="PF00188">
    <property type="entry name" value="CAP"/>
    <property type="match status" value="1"/>
</dbReference>
<dbReference type="AlphaFoldDB" id="Q6FSU9"/>
<reference evidence="10 11" key="1">
    <citation type="journal article" date="2004" name="Nature">
        <title>Genome evolution in yeasts.</title>
        <authorList>
            <consortium name="Genolevures"/>
            <person name="Dujon B."/>
            <person name="Sherman D."/>
            <person name="Fischer G."/>
            <person name="Durrens P."/>
            <person name="Casaregola S."/>
            <person name="Lafontaine I."/>
            <person name="de Montigny J."/>
            <person name="Marck C."/>
            <person name="Neuveglise C."/>
            <person name="Talla E."/>
            <person name="Goffard N."/>
            <person name="Frangeul L."/>
            <person name="Aigle M."/>
            <person name="Anthouard V."/>
            <person name="Babour A."/>
            <person name="Barbe V."/>
            <person name="Barnay S."/>
            <person name="Blanchin S."/>
            <person name="Beckerich J.M."/>
            <person name="Beyne E."/>
            <person name="Bleykasten C."/>
            <person name="Boisrame A."/>
            <person name="Boyer J."/>
            <person name="Cattolico L."/>
            <person name="Confanioleri F."/>
            <person name="de Daruvar A."/>
            <person name="Despons L."/>
            <person name="Fabre E."/>
            <person name="Fairhead C."/>
            <person name="Ferry-Dumazet H."/>
            <person name="Groppi A."/>
            <person name="Hantraye F."/>
            <person name="Hennequin C."/>
            <person name="Jauniaux N."/>
            <person name="Joyet P."/>
            <person name="Kachouri R."/>
            <person name="Kerrest A."/>
            <person name="Koszul R."/>
            <person name="Lemaire M."/>
            <person name="Lesur I."/>
            <person name="Ma L."/>
            <person name="Muller H."/>
            <person name="Nicaud J.M."/>
            <person name="Nikolski M."/>
            <person name="Oztas S."/>
            <person name="Ozier-Kalogeropoulos O."/>
            <person name="Pellenz S."/>
            <person name="Potier S."/>
            <person name="Richard G.F."/>
            <person name="Straub M.L."/>
            <person name="Suleau A."/>
            <person name="Swennene D."/>
            <person name="Tekaia F."/>
            <person name="Wesolowski-Louvel M."/>
            <person name="Westhof E."/>
            <person name="Wirth B."/>
            <person name="Zeniou-Meyer M."/>
            <person name="Zivanovic I."/>
            <person name="Bolotin-Fukuhara M."/>
            <person name="Thierry A."/>
            <person name="Bouchier C."/>
            <person name="Caudron B."/>
            <person name="Scarpelli C."/>
            <person name="Gaillardin C."/>
            <person name="Weissenbach J."/>
            <person name="Wincker P."/>
            <person name="Souciet J.L."/>
        </authorList>
    </citation>
    <scope>NUCLEOTIDE SEQUENCE [LARGE SCALE GENOMIC DNA]</scope>
    <source>
        <strain evidence="11">ATCC 2001 / BCRC 20586 / JCM 3761 / NBRC 0622 / NRRL Y-65 / CBS 138</strain>
    </source>
</reference>
<dbReference type="GO" id="GO:0005576">
    <property type="term" value="C:extracellular region"/>
    <property type="evidence" value="ECO:0000314"/>
    <property type="project" value="CGD"/>
</dbReference>
<feature type="compositionally biased region" description="Low complexity" evidence="6">
    <location>
        <begin position="94"/>
        <end position="106"/>
    </location>
</feature>
<proteinExistence type="inferred from homology"/>
<keyword evidence="3" id="KW-0964">Secreted</keyword>
<dbReference type="GO" id="GO:0015908">
    <property type="term" value="P:fatty acid transport"/>
    <property type="evidence" value="ECO:0007669"/>
    <property type="project" value="UniProtKB-ARBA"/>
</dbReference>
<dbReference type="Proteomes" id="UP000002428">
    <property type="component" value="Chromosome G"/>
</dbReference>
<evidence type="ECO:0000313" key="11">
    <source>
        <dbReference type="Proteomes" id="UP000002428"/>
    </source>
</evidence>
<dbReference type="PRINTS" id="PR00837">
    <property type="entry name" value="V5TPXLIKE"/>
</dbReference>
<dbReference type="PROSITE" id="PS01010">
    <property type="entry name" value="CRISP_2"/>
    <property type="match status" value="1"/>
</dbReference>
<dbReference type="Gene3D" id="3.40.33.10">
    <property type="entry name" value="CAP"/>
    <property type="match status" value="1"/>
</dbReference>
<dbReference type="InterPro" id="IPR014044">
    <property type="entry name" value="CAP_dom"/>
</dbReference>